<dbReference type="Pfam" id="PF09832">
    <property type="entry name" value="DUF2059"/>
    <property type="match status" value="1"/>
</dbReference>
<dbReference type="RefSeq" id="WP_135531752.1">
    <property type="nucleotide sequence ID" value="NZ_SRKZ01000005.1"/>
</dbReference>
<gene>
    <name evidence="3" type="ORF">EU557_17395</name>
</gene>
<reference evidence="3 4" key="1">
    <citation type="submission" date="2019-04" db="EMBL/GenBank/DDBJ databases">
        <authorList>
            <person name="Feng G."/>
            <person name="Zhang J."/>
            <person name="Zhu H."/>
        </authorList>
    </citation>
    <scope>NUCLEOTIDE SEQUENCE [LARGE SCALE GENOMIC DNA]</scope>
    <source>
        <strain evidence="3 4">JCM 19491</strain>
    </source>
</reference>
<name>A0A4Z0MHE8_9BACT</name>
<organism evidence="3 4">
    <name type="scientific">Hymenobacter wooponensis</name>
    <dbReference type="NCBI Taxonomy" id="1525360"/>
    <lineage>
        <taxon>Bacteria</taxon>
        <taxon>Pseudomonadati</taxon>
        <taxon>Bacteroidota</taxon>
        <taxon>Cytophagia</taxon>
        <taxon>Cytophagales</taxon>
        <taxon>Hymenobacteraceae</taxon>
        <taxon>Hymenobacter</taxon>
    </lineage>
</organism>
<sequence>MLSPTAAGISRTWGMKNMWILAAALVLTAPAVSAQTTTATPAAAPTTPISANHRKAAEELLAVTGSEKNMAEMTSRMLDGQLEQRPEMKAVEPEMRAFLNKYMSWQSMKDDLVQLYAQEFTEKELKELTKFYQTPTGRKTIQKMPMLMQAGMEIGQRRVQEHLPELQKAIADKMQSQQPATGTVK</sequence>
<comment type="caution">
    <text evidence="3">The sequence shown here is derived from an EMBL/GenBank/DDBJ whole genome shotgun (WGS) entry which is preliminary data.</text>
</comment>
<feature type="domain" description="DUF2059" evidence="2">
    <location>
        <begin position="106"/>
        <end position="165"/>
    </location>
</feature>
<keyword evidence="1" id="KW-0732">Signal</keyword>
<proteinExistence type="predicted"/>
<feature type="signal peptide" evidence="1">
    <location>
        <begin position="1"/>
        <end position="34"/>
    </location>
</feature>
<dbReference type="EMBL" id="SRKZ01000005">
    <property type="protein sequence ID" value="TGD78757.1"/>
    <property type="molecule type" value="Genomic_DNA"/>
</dbReference>
<feature type="chain" id="PRO_5021385535" evidence="1">
    <location>
        <begin position="35"/>
        <end position="185"/>
    </location>
</feature>
<accession>A0A4Z0MHE8</accession>
<evidence type="ECO:0000313" key="3">
    <source>
        <dbReference type="EMBL" id="TGD78757.1"/>
    </source>
</evidence>
<protein>
    <submittedName>
        <fullName evidence="3">DUF2059 domain-containing protein</fullName>
    </submittedName>
</protein>
<evidence type="ECO:0000256" key="1">
    <source>
        <dbReference type="SAM" id="SignalP"/>
    </source>
</evidence>
<dbReference type="AlphaFoldDB" id="A0A4Z0MHE8"/>
<evidence type="ECO:0000259" key="2">
    <source>
        <dbReference type="Pfam" id="PF09832"/>
    </source>
</evidence>
<dbReference type="Proteomes" id="UP000298284">
    <property type="component" value="Unassembled WGS sequence"/>
</dbReference>
<dbReference type="InterPro" id="IPR018637">
    <property type="entry name" value="DUF2059"/>
</dbReference>
<evidence type="ECO:0000313" key="4">
    <source>
        <dbReference type="Proteomes" id="UP000298284"/>
    </source>
</evidence>
<dbReference type="OrthoDB" id="1143459at2"/>
<keyword evidence="4" id="KW-1185">Reference proteome</keyword>